<sequence length="425" mass="49177">MCPECSLELLQNCRSEIKRLRETLSPEHNQIEKLKNEISRLQSEKTEIEKSVESSAKELRKLSDSIQERKTELIETDEKILLQEFGLYEPRYDFVHSEQYKIKLDELRKSQKAMIKAGTAVTGSTNWTVNNSVAQGRKMVKDMQKLLLRAFNGECDSVIEKVKYNNYESSLKRLRSSKDAISKLGSMMGVSVAEPYYISKVNELTLALEYQQKKQQEKEEMKETRARMREEAKLQKEIAEARKKAEKEKGHYENALAKIESQIKNASESELPALLSKKEEIESHLGDVEKSLKDIDYREANQRAGYVYVISNVGSFGENVYKIGMTRRLDPMERVDELGDASVPFNFDVHAMIFSDDAPALEAALHNAFSDRKLNMVNQRREFFNVSLDEIRKVVQENYDKTVEFIELPPAEQYRISLKMKQEKE</sequence>
<accession>A0ABW9WXD3</accession>
<evidence type="ECO:0000259" key="2">
    <source>
        <dbReference type="SMART" id="SM00974"/>
    </source>
</evidence>
<feature type="coiled-coil region" evidence="1">
    <location>
        <begin position="17"/>
        <end position="76"/>
    </location>
</feature>
<name>A0ABW9WXD3_9FIRM</name>
<feature type="domain" description="Bacteriophage T5 Orf172 DNA-binding" evidence="2">
    <location>
        <begin position="315"/>
        <end position="398"/>
    </location>
</feature>
<evidence type="ECO:0000313" key="4">
    <source>
        <dbReference type="Proteomes" id="UP000474718"/>
    </source>
</evidence>
<keyword evidence="4" id="KW-1185">Reference proteome</keyword>
<dbReference type="InterPro" id="IPR018306">
    <property type="entry name" value="Phage_T5_Orf172_DNA-bd"/>
</dbReference>
<dbReference type="Pfam" id="PF10544">
    <property type="entry name" value="T5orf172"/>
    <property type="match status" value="1"/>
</dbReference>
<keyword evidence="1" id="KW-0175">Coiled coil</keyword>
<dbReference type="Pfam" id="PF13250">
    <property type="entry name" value="SNIPE"/>
    <property type="match status" value="1"/>
</dbReference>
<proteinExistence type="predicted"/>
<evidence type="ECO:0000313" key="3">
    <source>
        <dbReference type="EMBL" id="MZL69683.1"/>
    </source>
</evidence>
<reference evidence="3 4" key="1">
    <citation type="journal article" date="2019" name="Nat. Med.">
        <title>A library of human gut bacterial isolates paired with longitudinal multiomics data enables mechanistic microbiome research.</title>
        <authorList>
            <person name="Poyet M."/>
            <person name="Groussin M."/>
            <person name="Gibbons S.M."/>
            <person name="Avila-Pacheco J."/>
            <person name="Jiang X."/>
            <person name="Kearney S.M."/>
            <person name="Perrotta A.R."/>
            <person name="Berdy B."/>
            <person name="Zhao S."/>
            <person name="Lieberman T.D."/>
            <person name="Swanson P.K."/>
            <person name="Smith M."/>
            <person name="Roesemann S."/>
            <person name="Alexander J.E."/>
            <person name="Rich S.A."/>
            <person name="Livny J."/>
            <person name="Vlamakis H."/>
            <person name="Clish C."/>
            <person name="Bullock K."/>
            <person name="Deik A."/>
            <person name="Scott J."/>
            <person name="Pierce K.A."/>
            <person name="Xavier R.J."/>
            <person name="Alm E.J."/>
        </authorList>
    </citation>
    <scope>NUCLEOTIDE SEQUENCE [LARGE SCALE GENOMIC DNA]</scope>
    <source>
        <strain evidence="3 4">BIOML-A2</strain>
    </source>
</reference>
<organism evidence="3 4">
    <name type="scientific">Bittarella massiliensis</name>
    <name type="common">ex Durand et al. 2017</name>
    <dbReference type="NCBI Taxonomy" id="1720313"/>
    <lineage>
        <taxon>Bacteria</taxon>
        <taxon>Bacillati</taxon>
        <taxon>Bacillota</taxon>
        <taxon>Clostridia</taxon>
        <taxon>Eubacteriales</taxon>
        <taxon>Oscillospiraceae</taxon>
        <taxon>Bittarella (ex Durand et al. 2017)</taxon>
    </lineage>
</organism>
<dbReference type="InterPro" id="IPR025280">
    <property type="entry name" value="SNIPE"/>
</dbReference>
<dbReference type="SMART" id="SM00974">
    <property type="entry name" value="T5orf172"/>
    <property type="match status" value="1"/>
</dbReference>
<evidence type="ECO:0000256" key="1">
    <source>
        <dbReference type="SAM" id="Coils"/>
    </source>
</evidence>
<gene>
    <name evidence="3" type="ORF">GT747_07940</name>
</gene>
<dbReference type="EMBL" id="WWVX01000005">
    <property type="protein sequence ID" value="MZL69683.1"/>
    <property type="molecule type" value="Genomic_DNA"/>
</dbReference>
<dbReference type="Proteomes" id="UP000474718">
    <property type="component" value="Unassembled WGS sequence"/>
</dbReference>
<comment type="caution">
    <text evidence="3">The sequence shown here is derived from an EMBL/GenBank/DDBJ whole genome shotgun (WGS) entry which is preliminary data.</text>
</comment>
<protein>
    <submittedName>
        <fullName evidence="3">DUF4041 domain-containing protein</fullName>
    </submittedName>
</protein>
<feature type="coiled-coil region" evidence="1">
    <location>
        <begin position="207"/>
        <end position="269"/>
    </location>
</feature>